<dbReference type="Proteomes" id="UP001333037">
    <property type="component" value="Segment"/>
</dbReference>
<proteinExistence type="predicted"/>
<dbReference type="Pfam" id="PF25675">
    <property type="entry name" value="Phage_nozzle"/>
    <property type="match status" value="1"/>
</dbReference>
<name>A0ABZ2CLV4_9CAUD</name>
<accession>A0ABZ2CLV4</accession>
<keyword evidence="2" id="KW-1185">Reference proteome</keyword>
<sequence length="801" mass="88847">MSLVSQSIKNLKGGVSQQPDILRYEDQGEVQINCFSSEAQGLQKRPPTKHIARLGKQFDLGHAPMAHLIHRDDSEQYAVFFTGSDIAIVNLLTGEVQPCSTPNGSAYITTANPRKDIRCVTVADYTFVINRSVKTAEGGTKTPEYFDPAREALVVVNGGQYARTFKVTINDIQFATYTTPNGEDAGQGPQCDISYIVDKLVEAFNTNVTGTAGYETWKAYAKEGYVWIRAHSGETIKSIKVVDGYNGKLAYGIRNDVQKTTDLPVYAPENYQVRVSGEAGTDQDDYWVRFDAERNIWTEMAAPSVTANYNNTTMPHAIIREADGSFTFKQLDWTHRAAGDDETNPFPSFIGETINDVFFFRNRLGFLSGENVILSESGSYFNFFPPSVAVSADSDPIDVAVSTNRISLLKFAVPFSEELVIWANHNQFVLGADGILSPTSVKLDLTTEFEVTDDARPYGIGRNVYFVSPRATHSSIRRYYAVQETSSAKNAEDITAHVPAYIPNGVFAMGGSSTENFLTALTSAAQNRVYVYKFLYVDEQVVQQSWSYWDLGSDAKILFCQMIGATMHLVVETKAGIMLERAVFTQNTIDFDTEPFRLYMDRKVHTVPASGSYDDADYRTTVYLQHVYGAIPEDGRYYAVLEDGTTYWFDPPAGGWAAVGGALHFNGDLTGRYMFIGRAYEMRYTFSRFLIKKSDPNGGQATEDIGRLQLRRAWVNYEQSGNFVMTVTNQGRLSSYTMSGQRLADRSITLGAQSINTGQFRFPIGGNAHKVTVSLTSDTPNPVSIIGAGWEGNYVRRSSGI</sequence>
<dbReference type="InterPro" id="IPR058003">
    <property type="entry name" value="Phage_gp12"/>
</dbReference>
<organism evidence="1 2">
    <name type="scientific">Aeromonas phage phiA014S</name>
    <dbReference type="NCBI Taxonomy" id="3119845"/>
    <lineage>
        <taxon>Viruses</taxon>
        <taxon>Duplodnaviria</taxon>
        <taxon>Heunggongvirae</taxon>
        <taxon>Uroviricota</taxon>
        <taxon>Caudoviricetes</taxon>
        <taxon>Autographivirales</taxon>
        <taxon>Autotranscriptaviridae</taxon>
        <taxon>Studiervirinae</taxon>
        <taxon>Coryciavirus</taxon>
        <taxon>Coryciavirus A014S</taxon>
    </lineage>
</organism>
<protein>
    <submittedName>
        <fullName evidence="1">Tail tubular protein B</fullName>
    </submittedName>
</protein>
<evidence type="ECO:0000313" key="2">
    <source>
        <dbReference type="Proteomes" id="UP001333037"/>
    </source>
</evidence>
<evidence type="ECO:0000313" key="1">
    <source>
        <dbReference type="EMBL" id="WVX92062.1"/>
    </source>
</evidence>
<dbReference type="EMBL" id="PP226939">
    <property type="protein sequence ID" value="WVX92062.1"/>
    <property type="molecule type" value="Genomic_DNA"/>
</dbReference>
<reference evidence="1 2" key="1">
    <citation type="submission" date="2024-01" db="EMBL/GenBank/DDBJ databases">
        <authorList>
            <person name="Wang Y."/>
            <person name="Lin M."/>
        </authorList>
    </citation>
    <scope>NUCLEOTIDE SEQUENCE [LARGE SCALE GENOMIC DNA]</scope>
</reference>